<dbReference type="GO" id="GO:0016758">
    <property type="term" value="F:hexosyltransferase activity"/>
    <property type="evidence" value="ECO:0007669"/>
    <property type="project" value="TreeGrafter"/>
</dbReference>
<accession>A0A917NWC4</accession>
<dbReference type="InterPro" id="IPR028098">
    <property type="entry name" value="Glyco_trans_4-like_N"/>
</dbReference>
<dbReference type="CDD" id="cd03794">
    <property type="entry name" value="GT4_WbuB-like"/>
    <property type="match status" value="1"/>
</dbReference>
<dbReference type="AlphaFoldDB" id="A0A917NWC4"/>
<dbReference type="Pfam" id="PF13579">
    <property type="entry name" value="Glyco_trans_4_4"/>
    <property type="match status" value="1"/>
</dbReference>
<gene>
    <name evidence="3" type="ORF">GCM10011320_47680</name>
</gene>
<dbReference type="Proteomes" id="UP000661507">
    <property type="component" value="Unassembled WGS sequence"/>
</dbReference>
<dbReference type="Gene3D" id="3.40.50.2000">
    <property type="entry name" value="Glycogen Phosphorylase B"/>
    <property type="match status" value="2"/>
</dbReference>
<dbReference type="PANTHER" id="PTHR45947">
    <property type="entry name" value="SULFOQUINOVOSYL TRANSFERASE SQD2"/>
    <property type="match status" value="1"/>
</dbReference>
<organism evidence="3 4">
    <name type="scientific">Neoroseomonas lacus</name>
    <dbReference type="NCBI Taxonomy" id="287609"/>
    <lineage>
        <taxon>Bacteria</taxon>
        <taxon>Pseudomonadati</taxon>
        <taxon>Pseudomonadota</taxon>
        <taxon>Alphaproteobacteria</taxon>
        <taxon>Acetobacterales</taxon>
        <taxon>Acetobacteraceae</taxon>
        <taxon>Neoroseomonas</taxon>
    </lineage>
</organism>
<feature type="domain" description="Glycosyltransferase subfamily 4-like N-terminal" evidence="2">
    <location>
        <begin position="23"/>
        <end position="202"/>
    </location>
</feature>
<evidence type="ECO:0000313" key="3">
    <source>
        <dbReference type="EMBL" id="GGJ34408.1"/>
    </source>
</evidence>
<evidence type="ECO:0000313" key="4">
    <source>
        <dbReference type="Proteomes" id="UP000661507"/>
    </source>
</evidence>
<feature type="region of interest" description="Disordered" evidence="1">
    <location>
        <begin position="406"/>
        <end position="487"/>
    </location>
</feature>
<dbReference type="InterPro" id="IPR050194">
    <property type="entry name" value="Glycosyltransferase_grp1"/>
</dbReference>
<feature type="compositionally biased region" description="Low complexity" evidence="1">
    <location>
        <begin position="406"/>
        <end position="417"/>
    </location>
</feature>
<evidence type="ECO:0000256" key="1">
    <source>
        <dbReference type="SAM" id="MobiDB-lite"/>
    </source>
</evidence>
<reference evidence="3" key="2">
    <citation type="submission" date="2020-09" db="EMBL/GenBank/DDBJ databases">
        <authorList>
            <person name="Sun Q."/>
            <person name="Zhou Y."/>
        </authorList>
    </citation>
    <scope>NUCLEOTIDE SEQUENCE</scope>
    <source>
        <strain evidence="3">CGMCC 1.3617</strain>
    </source>
</reference>
<proteinExistence type="predicted"/>
<evidence type="ECO:0000259" key="2">
    <source>
        <dbReference type="Pfam" id="PF13579"/>
    </source>
</evidence>
<reference evidence="3" key="1">
    <citation type="journal article" date="2014" name="Int. J. Syst. Evol. Microbiol.">
        <title>Complete genome sequence of Corynebacterium casei LMG S-19264T (=DSM 44701T), isolated from a smear-ripened cheese.</title>
        <authorList>
            <consortium name="US DOE Joint Genome Institute (JGI-PGF)"/>
            <person name="Walter F."/>
            <person name="Albersmeier A."/>
            <person name="Kalinowski J."/>
            <person name="Ruckert C."/>
        </authorList>
    </citation>
    <scope>NUCLEOTIDE SEQUENCE</scope>
    <source>
        <strain evidence="3">CGMCC 1.3617</strain>
    </source>
</reference>
<dbReference type="SUPFAM" id="SSF53756">
    <property type="entry name" value="UDP-Glycosyltransferase/glycogen phosphorylase"/>
    <property type="match status" value="1"/>
</dbReference>
<dbReference type="Pfam" id="PF13692">
    <property type="entry name" value="Glyco_trans_1_4"/>
    <property type="match status" value="1"/>
</dbReference>
<comment type="caution">
    <text evidence="3">The sequence shown here is derived from an EMBL/GenBank/DDBJ whole genome shotgun (WGS) entry which is preliminary data.</text>
</comment>
<keyword evidence="4" id="KW-1185">Reference proteome</keyword>
<sequence>MPGMSLRVLYLHQHYSSPSGSTATRSHAFAQALATRGHAVTIACGRYDGATTGLGGPFRRGCRAGRVGGVEIMEFDIPCANAMGLRARTTAFLRYAAAATRLALTRRFDVVVASSTPLTVAVPALAARALRGTPFIFEIRDPWPELPRALGGVPGPALAAMEHLANAACRRAAAVVALTDGMAETALARGTDPARVHVVPNGCDLGLFGPHVAGWRPEQAGPTECLALYAGAHGRANGLSTLLDAAAMLRARGETRLRLLLVGEGAEKPALIARAQAERLINVTFLDPMPRPALGALHAGCQVALHLLADVPAFAEWTAPNKLMDGLAAGRPVVTNQPGRAARLVQDGPSGIAVPPGDAPALADALQCLAGNPAQRTAMGIAGRRQAVTRWDRRLLAEQFCAVVEAAASRPSSRPSPAGGGADPIRIESSGWAKMLARTTPEGFNAQGNRSRAPSDPSDSAVARAATHPPSEDTAVRRPGRVRAGAA</sequence>
<protein>
    <submittedName>
        <fullName evidence="3">Glycosyltransferase WbuB</fullName>
    </submittedName>
</protein>
<dbReference type="PANTHER" id="PTHR45947:SF3">
    <property type="entry name" value="SULFOQUINOVOSYL TRANSFERASE SQD2"/>
    <property type="match status" value="1"/>
</dbReference>
<name>A0A917NWC4_9PROT</name>
<dbReference type="EMBL" id="BMKW01000013">
    <property type="protein sequence ID" value="GGJ34408.1"/>
    <property type="molecule type" value="Genomic_DNA"/>
</dbReference>